<dbReference type="Proteomes" id="UP000037712">
    <property type="component" value="Unassembled WGS sequence"/>
</dbReference>
<protein>
    <recommendedName>
        <fullName evidence="3">Ketoreductase domain-containing protein</fullName>
    </recommendedName>
</protein>
<name>A0A0M8PFE5_RHORH</name>
<gene>
    <name evidence="4" type="ORF">Z051_15040</name>
</gene>
<dbReference type="PANTHER" id="PTHR43658">
    <property type="entry name" value="SHORT-CHAIN DEHYDROGENASE/REDUCTASE"/>
    <property type="match status" value="1"/>
</dbReference>
<dbReference type="SUPFAM" id="SSF51735">
    <property type="entry name" value="NAD(P)-binding Rossmann-fold domains"/>
    <property type="match status" value="1"/>
</dbReference>
<evidence type="ECO:0000256" key="2">
    <source>
        <dbReference type="RuleBase" id="RU000363"/>
    </source>
</evidence>
<organism evidence="4 5">
    <name type="scientific">Rhodococcus rhodochrous KG-21</name>
    <dbReference type="NCBI Taxonomy" id="1441923"/>
    <lineage>
        <taxon>Bacteria</taxon>
        <taxon>Bacillati</taxon>
        <taxon>Actinomycetota</taxon>
        <taxon>Actinomycetes</taxon>
        <taxon>Mycobacteriales</taxon>
        <taxon>Nocardiaceae</taxon>
        <taxon>Rhodococcus</taxon>
    </lineage>
</organism>
<dbReference type="Gene3D" id="3.40.50.720">
    <property type="entry name" value="NAD(P)-binding Rossmann-like Domain"/>
    <property type="match status" value="1"/>
</dbReference>
<keyword evidence="1" id="KW-0560">Oxidoreductase</keyword>
<dbReference type="InterPro" id="IPR002347">
    <property type="entry name" value="SDR_fam"/>
</dbReference>
<dbReference type="PANTHER" id="PTHR43658:SF8">
    <property type="entry name" value="17-BETA-HYDROXYSTEROID DEHYDROGENASE 14-RELATED"/>
    <property type="match status" value="1"/>
</dbReference>
<reference evidence="5" key="2">
    <citation type="submission" date="2015-01" db="EMBL/GenBank/DDBJ databases">
        <title>Draft genome sequence of potential hydrocarbon metabolising strain of Rhodococcus rhodochrous.</title>
        <authorList>
            <person name="Aggarwal R.K."/>
            <person name="Dawar C."/>
        </authorList>
    </citation>
    <scope>NUCLEOTIDE SEQUENCE [LARGE SCALE GENOMIC DNA]</scope>
    <source>
        <strain evidence="5">KG-21</strain>
    </source>
</reference>
<dbReference type="Pfam" id="PF00106">
    <property type="entry name" value="adh_short"/>
    <property type="match status" value="1"/>
</dbReference>
<dbReference type="FunFam" id="3.40.50.720:FF:000084">
    <property type="entry name" value="Short-chain dehydrogenase reductase"/>
    <property type="match status" value="1"/>
</dbReference>
<dbReference type="RefSeq" id="WP_054373374.1">
    <property type="nucleotide sequence ID" value="NZ_AZYO01000038.1"/>
</dbReference>
<evidence type="ECO:0000313" key="4">
    <source>
        <dbReference type="EMBL" id="KOS55414.1"/>
    </source>
</evidence>
<dbReference type="InterPro" id="IPR057326">
    <property type="entry name" value="KR_dom"/>
</dbReference>
<dbReference type="GO" id="GO:0016491">
    <property type="term" value="F:oxidoreductase activity"/>
    <property type="evidence" value="ECO:0007669"/>
    <property type="project" value="UniProtKB-KW"/>
</dbReference>
<evidence type="ECO:0000256" key="1">
    <source>
        <dbReference type="ARBA" id="ARBA00023002"/>
    </source>
</evidence>
<dbReference type="PRINTS" id="PR00080">
    <property type="entry name" value="SDRFAMILY"/>
</dbReference>
<reference evidence="4 5" key="1">
    <citation type="journal article" date="2015" name="Genome Announc.">
        <title>Draft Genome Sequence of Rhodococcus rhodochrous Strain KG-21, a Soil Isolate from Oil Fields of Krishna-Godavari Basin, India.</title>
        <authorList>
            <person name="Dawar C."/>
            <person name="Aggarwal R.K."/>
        </authorList>
    </citation>
    <scope>NUCLEOTIDE SEQUENCE [LARGE SCALE GENOMIC DNA]</scope>
    <source>
        <strain evidence="4 5">KG-21</strain>
    </source>
</reference>
<comment type="similarity">
    <text evidence="2">Belongs to the short-chain dehydrogenases/reductases (SDR) family.</text>
</comment>
<dbReference type="PRINTS" id="PR00081">
    <property type="entry name" value="GDHRDH"/>
</dbReference>
<dbReference type="EMBL" id="AZYO01000038">
    <property type="protein sequence ID" value="KOS55414.1"/>
    <property type="molecule type" value="Genomic_DNA"/>
</dbReference>
<evidence type="ECO:0000259" key="3">
    <source>
        <dbReference type="SMART" id="SM00822"/>
    </source>
</evidence>
<comment type="caution">
    <text evidence="4">The sequence shown here is derived from an EMBL/GenBank/DDBJ whole genome shotgun (WGS) entry which is preliminary data.</text>
</comment>
<sequence>MQIAGAVAVVTGAAAGLGEATARMLAQRGARIAALDLSTPPGTPSDTWLPLAANVTSPDEVDAAFDTTVRTFGRVDIVVHCAGVAGGFRLIGKQGPVAPERFNQVIDVNLRGTFHVLRAAAWHMSKNQRADTENGVIVTTASIAAFEGQQGQLAYSASKAGVIGMALPSARELAPYGIRCATIAPGAFETTLTTDLPTDLQDQLTAAVAHPRRLGRPDEFADLACAVITNEMLNGEVIRLDAGARLAQR</sequence>
<dbReference type="AlphaFoldDB" id="A0A0M8PFE5"/>
<dbReference type="InterPro" id="IPR036291">
    <property type="entry name" value="NAD(P)-bd_dom_sf"/>
</dbReference>
<dbReference type="PATRIC" id="fig|1441923.3.peg.3296"/>
<dbReference type="SMART" id="SM00822">
    <property type="entry name" value="PKS_KR"/>
    <property type="match status" value="1"/>
</dbReference>
<accession>A0A0M8PFE5</accession>
<evidence type="ECO:0000313" key="5">
    <source>
        <dbReference type="Proteomes" id="UP000037712"/>
    </source>
</evidence>
<feature type="domain" description="Ketoreductase" evidence="3">
    <location>
        <begin position="6"/>
        <end position="186"/>
    </location>
</feature>
<proteinExistence type="inferred from homology"/>